<dbReference type="FunFam" id="3.20.20.70:FF:000066">
    <property type="entry name" value="Dihydroorotate dehydrogenase (quinone), mitochondrial"/>
    <property type="match status" value="1"/>
</dbReference>
<gene>
    <name evidence="19" type="ORF">BSL78_23889</name>
</gene>
<dbReference type="Proteomes" id="UP000230750">
    <property type="component" value="Unassembled WGS sequence"/>
</dbReference>
<comment type="caution">
    <text evidence="19">The sequence shown here is derived from an EMBL/GenBank/DDBJ whole genome shotgun (WGS) entry which is preliminary data.</text>
</comment>
<protein>
    <recommendedName>
        <fullName evidence="5 16">Dihydroorotate dehydrogenase (quinone), mitochondrial</fullName>
        <shortName evidence="16">DHOdehase</shortName>
        <ecNumber evidence="4 16">1.3.5.2</ecNumber>
    </recommendedName>
</protein>
<evidence type="ECO:0000256" key="16">
    <source>
        <dbReference type="RuleBase" id="RU361255"/>
    </source>
</evidence>
<proteinExistence type="inferred from homology"/>
<sequence length="440" mass="48625">MIPVHKNVLAHFIFPLAISLHNTNSTCSFWKKNASTLLPKSTGLIRTATLIIANGTALFCGYSLYSGNEKFYREIAMPCLRLLDAERAHKFAVWSASKGLVPAINACADPPIMQTSLWGLKFQNPVGLAAGFDKHAEAIGGLLKMGFGFVEVGSITPEPQPGNPKPRVFRLTEEKAVINRYGFNSEGHIAALRRLKSWRYKRMEDATLKYITYLVKIISLFQRDFTRDRLRAVHKASLALTSVKTRLPPTRWRLHKGVTNLGCFGDYIVINVSSPNTPGLRDMQGRKQLADLIDKVLQARDLLPVDPKPPLLVKISPDLTEKDKSDIADVVCRPKAKVDGLIISNTTVSRPSSLKSPEKKETGGLSGQPLKELSTQTIRDMYLLTKGNIPIIGVGGIQSGRDAYEKIRAGASLVQLYSALSYEGPPLVARIKRELINELK</sequence>
<dbReference type="EMBL" id="MRZV01001257">
    <property type="protein sequence ID" value="PIK39266.1"/>
    <property type="molecule type" value="Genomic_DNA"/>
</dbReference>
<dbReference type="GO" id="GO:0006207">
    <property type="term" value="P:'de novo' pyrimidine nucleobase biosynthetic process"/>
    <property type="evidence" value="ECO:0007669"/>
    <property type="project" value="InterPro"/>
</dbReference>
<keyword evidence="10" id="KW-0809">Transit peptide</keyword>
<dbReference type="PANTHER" id="PTHR48109:SF4">
    <property type="entry name" value="DIHYDROOROTATE DEHYDROGENASE (QUINONE), MITOCHONDRIAL"/>
    <property type="match status" value="1"/>
</dbReference>
<dbReference type="CDD" id="cd04738">
    <property type="entry name" value="DHOD_2_like"/>
    <property type="match status" value="1"/>
</dbReference>
<evidence type="ECO:0000256" key="12">
    <source>
        <dbReference type="ARBA" id="ARBA00023002"/>
    </source>
</evidence>
<accession>A0A2G8JU27</accession>
<evidence type="ECO:0000256" key="2">
    <source>
        <dbReference type="ARBA" id="ARBA00005161"/>
    </source>
</evidence>
<evidence type="ECO:0000256" key="9">
    <source>
        <dbReference type="ARBA" id="ARBA00022792"/>
    </source>
</evidence>
<evidence type="ECO:0000256" key="4">
    <source>
        <dbReference type="ARBA" id="ARBA00012791"/>
    </source>
</evidence>
<evidence type="ECO:0000256" key="3">
    <source>
        <dbReference type="ARBA" id="ARBA00005359"/>
    </source>
</evidence>
<dbReference type="AlphaFoldDB" id="A0A2G8JU27"/>
<dbReference type="GO" id="GO:0106430">
    <property type="term" value="F:dihydroorotate dehydrogenase (quinone) activity"/>
    <property type="evidence" value="ECO:0007669"/>
    <property type="project" value="UniProtKB-EC"/>
</dbReference>
<evidence type="ECO:0000256" key="14">
    <source>
        <dbReference type="ARBA" id="ARBA00023136"/>
    </source>
</evidence>
<reference evidence="19 20" key="1">
    <citation type="journal article" date="2017" name="PLoS Biol.">
        <title>The sea cucumber genome provides insights into morphological evolution and visceral regeneration.</title>
        <authorList>
            <person name="Zhang X."/>
            <person name="Sun L."/>
            <person name="Yuan J."/>
            <person name="Sun Y."/>
            <person name="Gao Y."/>
            <person name="Zhang L."/>
            <person name="Li S."/>
            <person name="Dai H."/>
            <person name="Hamel J.F."/>
            <person name="Liu C."/>
            <person name="Yu Y."/>
            <person name="Liu S."/>
            <person name="Lin W."/>
            <person name="Guo K."/>
            <person name="Jin S."/>
            <person name="Xu P."/>
            <person name="Storey K.B."/>
            <person name="Huan P."/>
            <person name="Zhang T."/>
            <person name="Zhou Y."/>
            <person name="Zhang J."/>
            <person name="Lin C."/>
            <person name="Li X."/>
            <person name="Xing L."/>
            <person name="Huo D."/>
            <person name="Sun M."/>
            <person name="Wang L."/>
            <person name="Mercier A."/>
            <person name="Li F."/>
            <person name="Yang H."/>
            <person name="Xiang J."/>
        </authorList>
    </citation>
    <scope>NUCLEOTIDE SEQUENCE [LARGE SCALE GENOMIC DNA]</scope>
    <source>
        <strain evidence="19">Shaxun</strain>
        <tissue evidence="19">Muscle</tissue>
    </source>
</reference>
<feature type="domain" description="Dihydroorotate dehydrogenase catalytic" evidence="18">
    <location>
        <begin position="113"/>
        <end position="439"/>
    </location>
</feature>
<keyword evidence="20" id="KW-1185">Reference proteome</keyword>
<dbReference type="GO" id="GO:0044205">
    <property type="term" value="P:'de novo' UMP biosynthetic process"/>
    <property type="evidence" value="ECO:0007669"/>
    <property type="project" value="UniProtKB-UniPathway"/>
</dbReference>
<evidence type="ECO:0000256" key="17">
    <source>
        <dbReference type="SAM" id="MobiDB-lite"/>
    </source>
</evidence>
<dbReference type="Pfam" id="PF01180">
    <property type="entry name" value="DHO_dh"/>
    <property type="match status" value="1"/>
</dbReference>
<dbReference type="InterPro" id="IPR005719">
    <property type="entry name" value="Dihydroorotate_DH_2"/>
</dbReference>
<evidence type="ECO:0000256" key="1">
    <source>
        <dbReference type="ARBA" id="ARBA00004434"/>
    </source>
</evidence>
<dbReference type="STRING" id="307972.A0A2G8JU27"/>
<comment type="catalytic activity">
    <reaction evidence="15 16">
        <text>(S)-dihydroorotate + a quinone = orotate + a quinol</text>
        <dbReference type="Rhea" id="RHEA:30187"/>
        <dbReference type="ChEBI" id="CHEBI:24646"/>
        <dbReference type="ChEBI" id="CHEBI:30839"/>
        <dbReference type="ChEBI" id="CHEBI:30864"/>
        <dbReference type="ChEBI" id="CHEBI:132124"/>
        <dbReference type="EC" id="1.3.5.2"/>
    </reaction>
</comment>
<keyword evidence="13 16" id="KW-0496">Mitochondrion</keyword>
<dbReference type="PANTHER" id="PTHR48109">
    <property type="entry name" value="DIHYDROOROTATE DEHYDROGENASE (QUINONE), MITOCHONDRIAL-RELATED"/>
    <property type="match status" value="1"/>
</dbReference>
<evidence type="ECO:0000256" key="5">
    <source>
        <dbReference type="ARBA" id="ARBA00017599"/>
    </source>
</evidence>
<dbReference type="Gene3D" id="3.20.20.70">
    <property type="entry name" value="Aldolase class I"/>
    <property type="match status" value="1"/>
</dbReference>
<dbReference type="InterPro" id="IPR050074">
    <property type="entry name" value="DHO_dehydrogenase"/>
</dbReference>
<dbReference type="NCBIfam" id="TIGR01036">
    <property type="entry name" value="pyrD_sub2"/>
    <property type="match status" value="1"/>
</dbReference>
<evidence type="ECO:0000259" key="18">
    <source>
        <dbReference type="Pfam" id="PF01180"/>
    </source>
</evidence>
<dbReference type="GO" id="GO:0005743">
    <property type="term" value="C:mitochondrial inner membrane"/>
    <property type="evidence" value="ECO:0007669"/>
    <property type="project" value="UniProtKB-SubCell"/>
</dbReference>
<dbReference type="EC" id="1.3.5.2" evidence="4 16"/>
<dbReference type="InterPro" id="IPR005720">
    <property type="entry name" value="Dihydroorotate_DH_cat"/>
</dbReference>
<keyword evidence="12 16" id="KW-0560">Oxidoreductase</keyword>
<keyword evidence="14" id="KW-0472">Membrane</keyword>
<comment type="pathway">
    <text evidence="2 16">Pyrimidine metabolism; UMP biosynthesis via de novo pathway; orotate from (S)-dihydroorotate (quinone route): step 1/1.</text>
</comment>
<dbReference type="InterPro" id="IPR001295">
    <property type="entry name" value="Dihydroorotate_DH_CS"/>
</dbReference>
<keyword evidence="6 16" id="KW-0285">Flavoprotein</keyword>
<comment type="similarity">
    <text evidence="3 16">Belongs to the dihydroorotate dehydrogenase family. Type 2 subfamily.</text>
</comment>
<dbReference type="PROSITE" id="PS00912">
    <property type="entry name" value="DHODEHASE_2"/>
    <property type="match status" value="1"/>
</dbReference>
<dbReference type="InterPro" id="IPR013785">
    <property type="entry name" value="Aldolase_TIM"/>
</dbReference>
<dbReference type="PROSITE" id="PS00911">
    <property type="entry name" value="DHODEHASE_1"/>
    <property type="match status" value="1"/>
</dbReference>
<comment type="subcellular location">
    <subcellularLocation>
        <location evidence="1 16">Mitochondrion inner membrane</location>
        <topology evidence="1 16">Single-pass membrane protein</topology>
    </subcellularLocation>
</comment>
<name>A0A2G8JU27_STIJA</name>
<organism evidence="19 20">
    <name type="scientific">Stichopus japonicus</name>
    <name type="common">Sea cucumber</name>
    <dbReference type="NCBI Taxonomy" id="307972"/>
    <lineage>
        <taxon>Eukaryota</taxon>
        <taxon>Metazoa</taxon>
        <taxon>Echinodermata</taxon>
        <taxon>Eleutherozoa</taxon>
        <taxon>Echinozoa</taxon>
        <taxon>Holothuroidea</taxon>
        <taxon>Aspidochirotacea</taxon>
        <taxon>Aspidochirotida</taxon>
        <taxon>Stichopodidae</taxon>
        <taxon>Apostichopus</taxon>
    </lineage>
</organism>
<keyword evidence="7 16" id="KW-0288">FMN</keyword>
<dbReference type="SUPFAM" id="SSF51395">
    <property type="entry name" value="FMN-linked oxidoreductases"/>
    <property type="match status" value="1"/>
</dbReference>
<evidence type="ECO:0000256" key="15">
    <source>
        <dbReference type="ARBA" id="ARBA00048639"/>
    </source>
</evidence>
<evidence type="ECO:0000313" key="20">
    <source>
        <dbReference type="Proteomes" id="UP000230750"/>
    </source>
</evidence>
<evidence type="ECO:0000256" key="7">
    <source>
        <dbReference type="ARBA" id="ARBA00022643"/>
    </source>
</evidence>
<keyword evidence="9 16" id="KW-0999">Mitochondrion inner membrane</keyword>
<evidence type="ECO:0000256" key="6">
    <source>
        <dbReference type="ARBA" id="ARBA00022630"/>
    </source>
</evidence>
<keyword evidence="8" id="KW-0812">Transmembrane</keyword>
<dbReference type="OrthoDB" id="14784at2759"/>
<feature type="region of interest" description="Disordered" evidence="17">
    <location>
        <begin position="349"/>
        <end position="370"/>
    </location>
</feature>
<evidence type="ECO:0000256" key="10">
    <source>
        <dbReference type="ARBA" id="ARBA00022946"/>
    </source>
</evidence>
<dbReference type="UniPathway" id="UPA00070">
    <property type="reaction ID" value="UER00946"/>
</dbReference>
<evidence type="ECO:0000256" key="13">
    <source>
        <dbReference type="ARBA" id="ARBA00023128"/>
    </source>
</evidence>
<evidence type="ECO:0000256" key="8">
    <source>
        <dbReference type="ARBA" id="ARBA00022692"/>
    </source>
</evidence>
<comment type="cofactor">
    <cofactor evidence="16">
        <name>FMN</name>
        <dbReference type="ChEBI" id="CHEBI:58210"/>
    </cofactor>
    <text evidence="16">Binds 1 FMN per subunit.</text>
</comment>
<evidence type="ECO:0000256" key="11">
    <source>
        <dbReference type="ARBA" id="ARBA00022989"/>
    </source>
</evidence>
<keyword evidence="11" id="KW-1133">Transmembrane helix</keyword>
<evidence type="ECO:0000313" key="19">
    <source>
        <dbReference type="EMBL" id="PIK39266.1"/>
    </source>
</evidence>